<name>A0A835K3R4_9ROSI</name>
<dbReference type="Proteomes" id="UP000657918">
    <property type="component" value="Unassembled WGS sequence"/>
</dbReference>
<organism evidence="1 2">
    <name type="scientific">Salix dunnii</name>
    <dbReference type="NCBI Taxonomy" id="1413687"/>
    <lineage>
        <taxon>Eukaryota</taxon>
        <taxon>Viridiplantae</taxon>
        <taxon>Streptophyta</taxon>
        <taxon>Embryophyta</taxon>
        <taxon>Tracheophyta</taxon>
        <taxon>Spermatophyta</taxon>
        <taxon>Magnoliopsida</taxon>
        <taxon>eudicotyledons</taxon>
        <taxon>Gunneridae</taxon>
        <taxon>Pentapetalae</taxon>
        <taxon>rosids</taxon>
        <taxon>fabids</taxon>
        <taxon>Malpighiales</taxon>
        <taxon>Salicaceae</taxon>
        <taxon>Saliceae</taxon>
        <taxon>Salix</taxon>
    </lineage>
</organism>
<reference evidence="1 2" key="1">
    <citation type="submission" date="2020-10" db="EMBL/GenBank/DDBJ databases">
        <title>Plant Genome Project.</title>
        <authorList>
            <person name="Zhang R.-G."/>
        </authorList>
    </citation>
    <scope>NUCLEOTIDE SEQUENCE [LARGE SCALE GENOMIC DNA]</scope>
    <source>
        <strain evidence="1">FAFU-HL-1</strain>
        <tissue evidence="1">Leaf</tissue>
    </source>
</reference>
<protein>
    <submittedName>
        <fullName evidence="1">Uncharacterized protein</fullName>
    </submittedName>
</protein>
<sequence length="97" mass="11499">MFLELQQTIILDLNMSFKKRRKFLFSLTSWSTLQEAQEINPRRVTSQTLMADKSTRPRASSPLFVFYCRMLRACENLLINQCWPTKERRHQTLAMVG</sequence>
<accession>A0A835K3R4</accession>
<comment type="caution">
    <text evidence="1">The sequence shown here is derived from an EMBL/GenBank/DDBJ whole genome shotgun (WGS) entry which is preliminary data.</text>
</comment>
<gene>
    <name evidence="1" type="ORF">SADUNF_Sadunf05G0120100</name>
</gene>
<dbReference type="AlphaFoldDB" id="A0A835K3R4"/>
<dbReference type="EMBL" id="JADGMS010000005">
    <property type="protein sequence ID" value="KAF9682545.1"/>
    <property type="molecule type" value="Genomic_DNA"/>
</dbReference>
<evidence type="ECO:0000313" key="1">
    <source>
        <dbReference type="EMBL" id="KAF9682545.1"/>
    </source>
</evidence>
<proteinExistence type="predicted"/>
<evidence type="ECO:0000313" key="2">
    <source>
        <dbReference type="Proteomes" id="UP000657918"/>
    </source>
</evidence>
<keyword evidence="2" id="KW-1185">Reference proteome</keyword>